<accession>A0A1S8A6W7</accession>
<keyword evidence="2" id="KW-1185">Reference proteome</keyword>
<name>A0A1S8A6W7_ROSNE</name>
<organism evidence="1">
    <name type="scientific">Rosellinia necatrix</name>
    <name type="common">White root-rot fungus</name>
    <dbReference type="NCBI Taxonomy" id="77044"/>
    <lineage>
        <taxon>Eukaryota</taxon>
        <taxon>Fungi</taxon>
        <taxon>Dikarya</taxon>
        <taxon>Ascomycota</taxon>
        <taxon>Pezizomycotina</taxon>
        <taxon>Sordariomycetes</taxon>
        <taxon>Xylariomycetidae</taxon>
        <taxon>Xylariales</taxon>
        <taxon>Xylariaceae</taxon>
        <taxon>Rosellinia</taxon>
    </lineage>
</organism>
<protein>
    <submittedName>
        <fullName evidence="1">Putative CAIB BAIF family enzyme</fullName>
    </submittedName>
</protein>
<evidence type="ECO:0000313" key="1">
    <source>
        <dbReference type="EMBL" id="GAW25836.1"/>
    </source>
</evidence>
<evidence type="ECO:0000313" key="2">
    <source>
        <dbReference type="Proteomes" id="UP000054516"/>
    </source>
</evidence>
<proteinExistence type="predicted"/>
<gene>
    <name evidence="1" type="ORF">SAMD00023353_1400530</name>
</gene>
<dbReference type="EMBL" id="DF977459">
    <property type="protein sequence ID" value="GAW25836.1"/>
    <property type="molecule type" value="Genomic_DNA"/>
</dbReference>
<reference evidence="1" key="1">
    <citation type="submission" date="2016-03" db="EMBL/GenBank/DDBJ databases">
        <title>Draft genome sequence of Rosellinia necatrix.</title>
        <authorList>
            <person name="Kanematsu S."/>
        </authorList>
    </citation>
    <scope>NUCLEOTIDE SEQUENCE [LARGE SCALE GENOMIC DNA]</scope>
    <source>
        <strain evidence="1">W97</strain>
    </source>
</reference>
<dbReference type="STRING" id="77044.A0A1S8A6W7"/>
<dbReference type="AlphaFoldDB" id="A0A1S8A6W7"/>
<dbReference type="Proteomes" id="UP000054516">
    <property type="component" value="Unassembled WGS sequence"/>
</dbReference>
<sequence length="109" mass="11701">MDEYTIQGEAARILHSVLLADPRLEIPDGVRAAARKTTFDPAALSQPFLPAPLKCSESSAALWALLAAYGNAIASDRYALGPQRCVVSSDVASLFLNRSRRVTGVEVLM</sequence>